<name>A0ABR3YCE1_9EURO</name>
<accession>A0ABR3YCE1</accession>
<dbReference type="InterPro" id="IPR050266">
    <property type="entry name" value="AB_hydrolase_sf"/>
</dbReference>
<dbReference type="InterPro" id="IPR000639">
    <property type="entry name" value="Epox_hydrolase-like"/>
</dbReference>
<dbReference type="PANTHER" id="PTHR43798:SF5">
    <property type="entry name" value="MONOACYLGLYCEROL LIPASE ABHD6"/>
    <property type="match status" value="1"/>
</dbReference>
<dbReference type="EMBL" id="JAVDPF010000002">
    <property type="protein sequence ID" value="KAL1885976.1"/>
    <property type="molecule type" value="Genomic_DNA"/>
</dbReference>
<evidence type="ECO:0000313" key="2">
    <source>
        <dbReference type="EMBL" id="KAL1885976.1"/>
    </source>
</evidence>
<dbReference type="PRINTS" id="PR00412">
    <property type="entry name" value="EPOXHYDRLASE"/>
</dbReference>
<dbReference type="InterPro" id="IPR029058">
    <property type="entry name" value="AB_hydrolase_fold"/>
</dbReference>
<dbReference type="Gene3D" id="3.40.50.1820">
    <property type="entry name" value="alpha/beta hydrolase"/>
    <property type="match status" value="1"/>
</dbReference>
<gene>
    <name evidence="2" type="ORF">Plec18167_001477</name>
</gene>
<dbReference type="Proteomes" id="UP001583193">
    <property type="component" value="Unassembled WGS sequence"/>
</dbReference>
<sequence length="264" mass="28077">MATAALAQGSIRRESNNLYFEQEGNKDGPAVLCIHGLGGTTNFYQPVVSALKDYNVVRFDLSGHGRSSLPPKRTSIASYVEDSEAVINYLGLKDITVAGHSMGGLVALSLAAKRPEIVKRLILFGPVKTPSESGQNGLRARAKIVRDDGMAAVADTVIGASLSPNTLASKPEVVGFSRELLSRQSPEGYAQACEALADGPDPQWDKVTSEVTILGGADDRVSSGSLLDVLTSSLTNAKKVTRETWENVGHWHTLENPKGSARAF</sequence>
<proteinExistence type="predicted"/>
<feature type="domain" description="AB hydrolase-1" evidence="1">
    <location>
        <begin position="29"/>
        <end position="136"/>
    </location>
</feature>
<reference evidence="2 3" key="1">
    <citation type="journal article" date="2024" name="IMA Fungus">
        <title>IMA Genome - F19 : A genome assembly and annotation guide to empower mycologists, including annotated draft genome sequences of Ceratocystis pirilliformis, Diaporthe australafricana, Fusarium ophioides, Paecilomyces lecythidis, and Sporothrix stenoceras.</title>
        <authorList>
            <person name="Aylward J."/>
            <person name="Wilson A.M."/>
            <person name="Visagie C.M."/>
            <person name="Spraker J."/>
            <person name="Barnes I."/>
            <person name="Buitendag C."/>
            <person name="Ceriani C."/>
            <person name="Del Mar Angel L."/>
            <person name="du Plessis D."/>
            <person name="Fuchs T."/>
            <person name="Gasser K."/>
            <person name="Kramer D."/>
            <person name="Li W."/>
            <person name="Munsamy K."/>
            <person name="Piso A."/>
            <person name="Price J.L."/>
            <person name="Sonnekus B."/>
            <person name="Thomas C."/>
            <person name="van der Nest A."/>
            <person name="van Dijk A."/>
            <person name="van Heerden A."/>
            <person name="van Vuuren N."/>
            <person name="Yilmaz N."/>
            <person name="Duong T.A."/>
            <person name="van der Merwe N.A."/>
            <person name="Wingfield M.J."/>
            <person name="Wingfield B.D."/>
        </authorList>
    </citation>
    <scope>NUCLEOTIDE SEQUENCE [LARGE SCALE GENOMIC DNA]</scope>
    <source>
        <strain evidence="2 3">CMW 18167</strain>
    </source>
</reference>
<keyword evidence="3" id="KW-1185">Reference proteome</keyword>
<dbReference type="Pfam" id="PF00561">
    <property type="entry name" value="Abhydrolase_1"/>
    <property type="match status" value="1"/>
</dbReference>
<dbReference type="PRINTS" id="PR00111">
    <property type="entry name" value="ABHYDROLASE"/>
</dbReference>
<organism evidence="2 3">
    <name type="scientific">Paecilomyces lecythidis</name>
    <dbReference type="NCBI Taxonomy" id="3004212"/>
    <lineage>
        <taxon>Eukaryota</taxon>
        <taxon>Fungi</taxon>
        <taxon>Dikarya</taxon>
        <taxon>Ascomycota</taxon>
        <taxon>Pezizomycotina</taxon>
        <taxon>Eurotiomycetes</taxon>
        <taxon>Eurotiomycetidae</taxon>
        <taxon>Eurotiales</taxon>
        <taxon>Thermoascaceae</taxon>
        <taxon>Paecilomyces</taxon>
    </lineage>
</organism>
<comment type="caution">
    <text evidence="2">The sequence shown here is derived from an EMBL/GenBank/DDBJ whole genome shotgun (WGS) entry which is preliminary data.</text>
</comment>
<evidence type="ECO:0000313" key="3">
    <source>
        <dbReference type="Proteomes" id="UP001583193"/>
    </source>
</evidence>
<dbReference type="SUPFAM" id="SSF53474">
    <property type="entry name" value="alpha/beta-Hydrolases"/>
    <property type="match status" value="1"/>
</dbReference>
<protein>
    <recommendedName>
        <fullName evidence="1">AB hydrolase-1 domain-containing protein</fullName>
    </recommendedName>
</protein>
<dbReference type="InterPro" id="IPR000073">
    <property type="entry name" value="AB_hydrolase_1"/>
</dbReference>
<evidence type="ECO:0000259" key="1">
    <source>
        <dbReference type="Pfam" id="PF00561"/>
    </source>
</evidence>
<dbReference type="PANTHER" id="PTHR43798">
    <property type="entry name" value="MONOACYLGLYCEROL LIPASE"/>
    <property type="match status" value="1"/>
</dbReference>